<dbReference type="Gene3D" id="3.40.190.10">
    <property type="entry name" value="Periplasmic binding protein-like II"/>
    <property type="match status" value="2"/>
</dbReference>
<dbReference type="CDD" id="cd08432">
    <property type="entry name" value="PBP2_GcdR_TrpI_HvrB_AmpR_like"/>
    <property type="match status" value="1"/>
</dbReference>
<evidence type="ECO:0000256" key="3">
    <source>
        <dbReference type="ARBA" id="ARBA00023125"/>
    </source>
</evidence>
<evidence type="ECO:0000256" key="1">
    <source>
        <dbReference type="ARBA" id="ARBA00009437"/>
    </source>
</evidence>
<dbReference type="Pfam" id="PF03466">
    <property type="entry name" value="LysR_substrate"/>
    <property type="match status" value="1"/>
</dbReference>
<dbReference type="PANTHER" id="PTHR30537">
    <property type="entry name" value="HTH-TYPE TRANSCRIPTIONAL REGULATOR"/>
    <property type="match status" value="1"/>
</dbReference>
<dbReference type="GO" id="GO:0006351">
    <property type="term" value="P:DNA-templated transcription"/>
    <property type="evidence" value="ECO:0007669"/>
    <property type="project" value="TreeGrafter"/>
</dbReference>
<dbReference type="InterPro" id="IPR005119">
    <property type="entry name" value="LysR_subst-bd"/>
</dbReference>
<dbReference type="SUPFAM" id="SSF53850">
    <property type="entry name" value="Periplasmic binding protein-like II"/>
    <property type="match status" value="1"/>
</dbReference>
<keyword evidence="4" id="KW-0804">Transcription</keyword>
<dbReference type="InterPro" id="IPR058163">
    <property type="entry name" value="LysR-type_TF_proteobact-type"/>
</dbReference>
<dbReference type="Proteomes" id="UP000214603">
    <property type="component" value="Unassembled WGS sequence"/>
</dbReference>
<name>A0A225N3W7_9BURK</name>
<dbReference type="InterPro" id="IPR000847">
    <property type="entry name" value="LysR_HTH_N"/>
</dbReference>
<feature type="domain" description="HTH lysR-type" evidence="5">
    <location>
        <begin position="7"/>
        <end position="64"/>
    </location>
</feature>
<dbReference type="GO" id="GO:0003700">
    <property type="term" value="F:DNA-binding transcription factor activity"/>
    <property type="evidence" value="ECO:0007669"/>
    <property type="project" value="InterPro"/>
</dbReference>
<evidence type="ECO:0000313" key="7">
    <source>
        <dbReference type="Proteomes" id="UP000214603"/>
    </source>
</evidence>
<proteinExistence type="inferred from homology"/>
<dbReference type="Pfam" id="PF00126">
    <property type="entry name" value="HTH_1"/>
    <property type="match status" value="1"/>
</dbReference>
<dbReference type="FunFam" id="1.10.10.10:FF:000038">
    <property type="entry name" value="Glycine cleavage system transcriptional activator"/>
    <property type="match status" value="1"/>
</dbReference>
<dbReference type="Gene3D" id="1.10.10.10">
    <property type="entry name" value="Winged helix-like DNA-binding domain superfamily/Winged helix DNA-binding domain"/>
    <property type="match status" value="1"/>
</dbReference>
<evidence type="ECO:0000256" key="4">
    <source>
        <dbReference type="ARBA" id="ARBA00023163"/>
    </source>
</evidence>
<dbReference type="PROSITE" id="PS50931">
    <property type="entry name" value="HTH_LYSR"/>
    <property type="match status" value="1"/>
</dbReference>
<dbReference type="PRINTS" id="PR00039">
    <property type="entry name" value="HTHLYSR"/>
</dbReference>
<evidence type="ECO:0000313" key="6">
    <source>
        <dbReference type="EMBL" id="OWT65719.1"/>
    </source>
</evidence>
<sequence>MNKRRLPPLNAVRAFESAARNLSFAKAADELHVTQSAISQQVKLLETWLGNHLFVRLNNGLALTDKGRHYLPQLKQALDIINDATESLHDQWRGVTLTLSVLPNFAMHWLLPRLAEFSAAHSWIDLRITAAALPLDQLYETCDLAIRPYERDALHRFDWICSAQMMPVMTQAFARAHGISAPRHLVRAPRLHISHSPEDWQRWLAPLGIQDTAADKGTVFDSHAVALEATCLGLGAMMGQVPFVNKMIESGRLVAPFPTAVDANRSWYLVSPRGDLSPKAAAFRDWILRTVQAEAPDGAS</sequence>
<dbReference type="InterPro" id="IPR036388">
    <property type="entry name" value="WH-like_DNA-bd_sf"/>
</dbReference>
<keyword evidence="2" id="KW-0805">Transcription regulation</keyword>
<dbReference type="RefSeq" id="WP_088601869.1">
    <property type="nucleotide sequence ID" value="NZ_NJIH01000002.1"/>
</dbReference>
<gene>
    <name evidence="6" type="ORF">CEY11_03025</name>
</gene>
<dbReference type="OrthoDB" id="8683153at2"/>
<dbReference type="GO" id="GO:0043565">
    <property type="term" value="F:sequence-specific DNA binding"/>
    <property type="evidence" value="ECO:0007669"/>
    <property type="project" value="TreeGrafter"/>
</dbReference>
<dbReference type="EMBL" id="NJIH01000002">
    <property type="protein sequence ID" value="OWT65719.1"/>
    <property type="molecule type" value="Genomic_DNA"/>
</dbReference>
<accession>A0A225N3W7</accession>
<keyword evidence="3" id="KW-0238">DNA-binding</keyword>
<dbReference type="PANTHER" id="PTHR30537:SF74">
    <property type="entry name" value="HTH-TYPE TRANSCRIPTIONAL REGULATOR TRPI"/>
    <property type="match status" value="1"/>
</dbReference>
<dbReference type="SUPFAM" id="SSF46785">
    <property type="entry name" value="Winged helix' DNA-binding domain"/>
    <property type="match status" value="1"/>
</dbReference>
<evidence type="ECO:0000259" key="5">
    <source>
        <dbReference type="PROSITE" id="PS50931"/>
    </source>
</evidence>
<dbReference type="InterPro" id="IPR036390">
    <property type="entry name" value="WH_DNA-bd_sf"/>
</dbReference>
<protein>
    <submittedName>
        <fullName evidence="6">Transcriptional regulator</fullName>
    </submittedName>
</protein>
<reference evidence="7" key="1">
    <citation type="submission" date="2017-06" db="EMBL/GenBank/DDBJ databases">
        <title>Herbaspirillum phytohormonus sp. nov., isolated from the root nodule of Robinia pseudoacacia in lead-zinc mine.</title>
        <authorList>
            <person name="Fan M."/>
            <person name="Lin Y."/>
        </authorList>
    </citation>
    <scope>NUCLEOTIDE SEQUENCE [LARGE SCALE GENOMIC DNA]</scope>
    <source>
        <strain evidence="7">SC-089</strain>
    </source>
</reference>
<keyword evidence="7" id="KW-1185">Reference proteome</keyword>
<comment type="caution">
    <text evidence="6">The sequence shown here is derived from an EMBL/GenBank/DDBJ whole genome shotgun (WGS) entry which is preliminary data.</text>
</comment>
<organism evidence="6 7">
    <name type="scientific">Candidimonas nitroreducens</name>
    <dbReference type="NCBI Taxonomy" id="683354"/>
    <lineage>
        <taxon>Bacteria</taxon>
        <taxon>Pseudomonadati</taxon>
        <taxon>Pseudomonadota</taxon>
        <taxon>Betaproteobacteria</taxon>
        <taxon>Burkholderiales</taxon>
        <taxon>Alcaligenaceae</taxon>
        <taxon>Candidimonas</taxon>
    </lineage>
</organism>
<comment type="similarity">
    <text evidence="1">Belongs to the LysR transcriptional regulatory family.</text>
</comment>
<dbReference type="AlphaFoldDB" id="A0A225N3W7"/>
<evidence type="ECO:0000256" key="2">
    <source>
        <dbReference type="ARBA" id="ARBA00023015"/>
    </source>
</evidence>